<dbReference type="InterPro" id="IPR011110">
    <property type="entry name" value="Reg_prop"/>
</dbReference>
<keyword evidence="1" id="KW-1133">Transmembrane helix</keyword>
<comment type="caution">
    <text evidence="5">The sequence shown here is derived from an EMBL/GenBank/DDBJ whole genome shotgun (WGS) entry which is preliminary data.</text>
</comment>
<evidence type="ECO:0000259" key="3">
    <source>
        <dbReference type="Pfam" id="PF06580"/>
    </source>
</evidence>
<evidence type="ECO:0000256" key="2">
    <source>
        <dbReference type="SAM" id="SignalP"/>
    </source>
</evidence>
<dbReference type="InterPro" id="IPR050640">
    <property type="entry name" value="Bact_2-comp_sensor_kinase"/>
</dbReference>
<dbReference type="InterPro" id="IPR010559">
    <property type="entry name" value="Sig_transdc_His_kin_internal"/>
</dbReference>
<keyword evidence="2" id="KW-0732">Signal</keyword>
<protein>
    <recommendedName>
        <fullName evidence="7">Histidine kinase</fullName>
    </recommendedName>
</protein>
<dbReference type="Pfam" id="PF07494">
    <property type="entry name" value="Reg_prop"/>
    <property type="match status" value="1"/>
</dbReference>
<dbReference type="Gene3D" id="2.60.40.10">
    <property type="entry name" value="Immunoglobulins"/>
    <property type="match status" value="1"/>
</dbReference>
<dbReference type="SUPFAM" id="SSF101898">
    <property type="entry name" value="NHL repeat"/>
    <property type="match status" value="1"/>
</dbReference>
<dbReference type="Pfam" id="PF07495">
    <property type="entry name" value="Y_Y_Y"/>
    <property type="match status" value="1"/>
</dbReference>
<proteinExistence type="predicted"/>
<dbReference type="InterPro" id="IPR015943">
    <property type="entry name" value="WD40/YVTN_repeat-like_dom_sf"/>
</dbReference>
<dbReference type="InterPro" id="IPR013783">
    <property type="entry name" value="Ig-like_fold"/>
</dbReference>
<evidence type="ECO:0000259" key="4">
    <source>
        <dbReference type="Pfam" id="PF07495"/>
    </source>
</evidence>
<accession>A0A4Q1CFU2</accession>
<dbReference type="PANTHER" id="PTHR34220:SF7">
    <property type="entry name" value="SENSOR HISTIDINE KINASE YPDA"/>
    <property type="match status" value="1"/>
</dbReference>
<keyword evidence="1" id="KW-0812">Transmembrane</keyword>
<organism evidence="5 6">
    <name type="scientific">Lacibacter luteus</name>
    <dbReference type="NCBI Taxonomy" id="2508719"/>
    <lineage>
        <taxon>Bacteria</taxon>
        <taxon>Pseudomonadati</taxon>
        <taxon>Bacteroidota</taxon>
        <taxon>Chitinophagia</taxon>
        <taxon>Chitinophagales</taxon>
        <taxon>Chitinophagaceae</taxon>
        <taxon>Lacibacter</taxon>
    </lineage>
</organism>
<dbReference type="InterPro" id="IPR036890">
    <property type="entry name" value="HATPase_C_sf"/>
</dbReference>
<reference evidence="5 6" key="1">
    <citation type="submission" date="2019-01" db="EMBL/GenBank/DDBJ databases">
        <title>Lacibacter sp. strain TTM-7.</title>
        <authorList>
            <person name="Chen W.-M."/>
        </authorList>
    </citation>
    <scope>NUCLEOTIDE SEQUENCE [LARGE SCALE GENOMIC DNA]</scope>
    <source>
        <strain evidence="5 6">TTM-7</strain>
    </source>
</reference>
<feature type="domain" description="Signal transduction histidine kinase internal region" evidence="3">
    <location>
        <begin position="822"/>
        <end position="898"/>
    </location>
</feature>
<dbReference type="SUPFAM" id="SSF63829">
    <property type="entry name" value="Calcium-dependent phosphotriesterase"/>
    <property type="match status" value="2"/>
</dbReference>
<dbReference type="SUPFAM" id="SSF55874">
    <property type="entry name" value="ATPase domain of HSP90 chaperone/DNA topoisomerase II/histidine kinase"/>
    <property type="match status" value="1"/>
</dbReference>
<evidence type="ECO:0008006" key="7">
    <source>
        <dbReference type="Google" id="ProtNLM"/>
    </source>
</evidence>
<evidence type="ECO:0000256" key="1">
    <source>
        <dbReference type="SAM" id="Phobius"/>
    </source>
</evidence>
<dbReference type="OrthoDB" id="900814at2"/>
<dbReference type="Pfam" id="PF06580">
    <property type="entry name" value="His_kinase"/>
    <property type="match status" value="1"/>
</dbReference>
<feature type="transmembrane region" description="Helical" evidence="1">
    <location>
        <begin position="775"/>
        <end position="793"/>
    </location>
</feature>
<name>A0A4Q1CFU2_9BACT</name>
<dbReference type="GO" id="GO:0016020">
    <property type="term" value="C:membrane"/>
    <property type="evidence" value="ECO:0007669"/>
    <property type="project" value="InterPro"/>
</dbReference>
<dbReference type="AlphaFoldDB" id="A0A4Q1CFU2"/>
<dbReference type="RefSeq" id="WP_129131823.1">
    <property type="nucleotide sequence ID" value="NZ_SDHW01000005.1"/>
</dbReference>
<dbReference type="InterPro" id="IPR011123">
    <property type="entry name" value="Y_Y_Y"/>
</dbReference>
<feature type="chain" id="PRO_5020986218" description="Histidine kinase" evidence="2">
    <location>
        <begin position="25"/>
        <end position="1001"/>
    </location>
</feature>
<feature type="signal peptide" evidence="2">
    <location>
        <begin position="1"/>
        <end position="24"/>
    </location>
</feature>
<keyword evidence="1" id="KW-0472">Membrane</keyword>
<evidence type="ECO:0000313" key="5">
    <source>
        <dbReference type="EMBL" id="RXK58767.1"/>
    </source>
</evidence>
<dbReference type="Gene3D" id="2.130.10.10">
    <property type="entry name" value="YVTN repeat-like/Quinoprotein amine dehydrogenase"/>
    <property type="match status" value="2"/>
</dbReference>
<dbReference type="EMBL" id="SDHW01000005">
    <property type="protein sequence ID" value="RXK58767.1"/>
    <property type="molecule type" value="Genomic_DNA"/>
</dbReference>
<keyword evidence="6" id="KW-1185">Reference proteome</keyword>
<dbReference type="GO" id="GO:0000155">
    <property type="term" value="F:phosphorelay sensor kinase activity"/>
    <property type="evidence" value="ECO:0007669"/>
    <property type="project" value="InterPro"/>
</dbReference>
<feature type="domain" description="Two component regulator three Y" evidence="4">
    <location>
        <begin position="705"/>
        <end position="767"/>
    </location>
</feature>
<dbReference type="Proteomes" id="UP000290204">
    <property type="component" value="Unassembled WGS sequence"/>
</dbReference>
<dbReference type="PANTHER" id="PTHR34220">
    <property type="entry name" value="SENSOR HISTIDINE KINASE YPDA"/>
    <property type="match status" value="1"/>
</dbReference>
<evidence type="ECO:0000313" key="6">
    <source>
        <dbReference type="Proteomes" id="UP000290204"/>
    </source>
</evidence>
<gene>
    <name evidence="5" type="ORF">ESA94_15365</name>
</gene>
<sequence>MQYGRHIILLVLLFCCLQSRTQKAPFNFHHLTVNDGLNDGIINAIVQDKYGYMWFASYGALNRYNGSSIRKFLHTENDTTSPPGGISYAMFCSSEGRLWIGYDDGLVEYNYAADHFQLQQSTKKLRINSITEIGKTQLLLLTAKGAFVYSTTEKKLSPFTAANNKELFKQHYPLSLYKKGKQLLMGSYGGYILYDLESRQATFHTVPVFAGLGADRVMMDERGDIWLSNVFNFKLLKVTPSTDTVVAIDQLPSIRELKVQMSFLNFVADANHNVWIVTSLKGLIQYNIVSGELRFHQHQPFVPGSIAVNILRTIYKAPDGNIWISMLGGVDYFNPSQTLFSVVYPFPNADANLLARGFSEDDDGNYWFTTGDGISQYNTSTKKYKVWRNETGKPDQLYYNSVRAVLADSDVVWIATGKGVNRYNRITGKMEFLTSKDSLPQGFYLNINKDKSGNVWFGTNQNDGLYYYAVADKKIHSIATHPVLKKYKGYSIRTVFEDSKQRLWIGFGGEGVAMYDPQQQTTREWIFGKKEEKNSNANLTIDIKEDKKGVIWISSFHGLRGIDLQQKQEYWFTAKDGLRSNLVMGIAVDARDRLWLSSSAGLMMFDSSRKFFSYFDESFGLPAMEFPEHPAHVTRDGRMVFPSVKGYIFFDPLNYTEGKKAAQTYVASVEVFGKPFHTTQNFAECKSLHFHSNENFFTLELESLNYDNPGQAWYAYKLDGLEKEWHYTQDPKAVYTNVPGGSYTFRFKSTINANNWNTEEKSILIKVDTVFYKATWFWLLIAAAVAGLLYGFYRYRIRQQEQLHNLQSKAQLLEKEKALVMYESLKQQLNPHFLFNSLTSLNSLIQGADKKTAAGFLDSLSKTYRYILKSRDSETVSLIDELKFAENYVKLQRIRFEKGFDVLFHVPEEYHHRKIVPVTLQNLIENAIKHNIIDEDTPLKVEIVVEDDSIVVRNNLQKKKFVETSNKQGLANLQSLYMYLSNRPVEIKETNSTFTISIPLL</sequence>